<dbReference type="AlphaFoldDB" id="A0A0L8A7D6"/>
<evidence type="ECO:0000313" key="3">
    <source>
        <dbReference type="Proteomes" id="UP000036890"/>
    </source>
</evidence>
<organism evidence="2 3">
    <name type="scientific">Stenotrophomonas geniculata N1</name>
    <dbReference type="NCBI Taxonomy" id="1167641"/>
    <lineage>
        <taxon>Bacteria</taxon>
        <taxon>Pseudomonadati</taxon>
        <taxon>Pseudomonadota</taxon>
        <taxon>Gammaproteobacteria</taxon>
        <taxon>Lysobacterales</taxon>
        <taxon>Lysobacteraceae</taxon>
        <taxon>Stenotrophomonas</taxon>
    </lineage>
</organism>
<dbReference type="EMBL" id="AJLO02000034">
    <property type="protein sequence ID" value="KOE98126.1"/>
    <property type="molecule type" value="Genomic_DNA"/>
</dbReference>
<proteinExistence type="predicted"/>
<comment type="caution">
    <text evidence="2">The sequence shown here is derived from an EMBL/GenBank/DDBJ whole genome shotgun (WGS) entry which is preliminary data.</text>
</comment>
<keyword evidence="1" id="KW-0812">Transmembrane</keyword>
<evidence type="ECO:0000256" key="1">
    <source>
        <dbReference type="SAM" id="Phobius"/>
    </source>
</evidence>
<gene>
    <name evidence="2" type="ORF">W7K_16150</name>
</gene>
<feature type="transmembrane region" description="Helical" evidence="1">
    <location>
        <begin position="49"/>
        <end position="68"/>
    </location>
</feature>
<keyword evidence="1" id="KW-1133">Transmembrane helix</keyword>
<sequence length="139" mass="15299">MRLLTFTCPLCGAAGQRFPRRSAWKRQARVACRGCGVVLRSDPRLGLHTLYLLYTQVIVTLAALPMIWAYASSRWLWLAAIWAVVFALSWFPGVIRHARSPIVRAWRDPDYSYARRPGATAACAAADPGQGSDVPGASP</sequence>
<feature type="transmembrane region" description="Helical" evidence="1">
    <location>
        <begin position="75"/>
        <end position="95"/>
    </location>
</feature>
<keyword evidence="1" id="KW-0472">Membrane</keyword>
<evidence type="ECO:0008006" key="4">
    <source>
        <dbReference type="Google" id="ProtNLM"/>
    </source>
</evidence>
<dbReference type="Proteomes" id="UP000036890">
    <property type="component" value="Unassembled WGS sequence"/>
</dbReference>
<dbReference type="RefSeq" id="WP_029379801.1">
    <property type="nucleotide sequence ID" value="NZ_AJLO02000034.1"/>
</dbReference>
<accession>A0A0L8A7D6</accession>
<evidence type="ECO:0000313" key="2">
    <source>
        <dbReference type="EMBL" id="KOE98126.1"/>
    </source>
</evidence>
<dbReference type="OrthoDB" id="6050021at2"/>
<name>A0A0L8A7D6_9GAMM</name>
<reference evidence="2 3" key="1">
    <citation type="journal article" date="2012" name="J. Bacteriol.">
        <title>Genome sequence of a novel nicotine-degrading strain, Pseudomonas geniculata N1.</title>
        <authorList>
            <person name="Tang H."/>
            <person name="Yu H."/>
            <person name="Tai C."/>
            <person name="Huang K."/>
            <person name="Liu Y."/>
            <person name="Wang L."/>
            <person name="Yao Y."/>
            <person name="Wu G."/>
            <person name="Xu P."/>
        </authorList>
    </citation>
    <scope>NUCLEOTIDE SEQUENCE [LARGE SCALE GENOMIC DNA]</scope>
    <source>
        <strain evidence="2 3">N1</strain>
    </source>
</reference>
<protein>
    <recommendedName>
        <fullName evidence="4">DUF983 domain-containing protein</fullName>
    </recommendedName>
</protein>